<keyword evidence="2" id="KW-1185">Reference proteome</keyword>
<dbReference type="EMBL" id="BLXT01007309">
    <property type="protein sequence ID" value="GFO38173.1"/>
    <property type="molecule type" value="Genomic_DNA"/>
</dbReference>
<protein>
    <submittedName>
        <fullName evidence="1">Uncharacterized protein</fullName>
    </submittedName>
</protein>
<name>A0AAV4D1X7_9GAST</name>
<accession>A0AAV4D1X7</accession>
<gene>
    <name evidence="1" type="ORF">PoB_006467800</name>
</gene>
<organism evidence="1 2">
    <name type="scientific">Plakobranchus ocellatus</name>
    <dbReference type="NCBI Taxonomy" id="259542"/>
    <lineage>
        <taxon>Eukaryota</taxon>
        <taxon>Metazoa</taxon>
        <taxon>Spiralia</taxon>
        <taxon>Lophotrochozoa</taxon>
        <taxon>Mollusca</taxon>
        <taxon>Gastropoda</taxon>
        <taxon>Heterobranchia</taxon>
        <taxon>Euthyneura</taxon>
        <taxon>Panpulmonata</taxon>
        <taxon>Sacoglossa</taxon>
        <taxon>Placobranchoidea</taxon>
        <taxon>Plakobranchidae</taxon>
        <taxon>Plakobranchus</taxon>
    </lineage>
</organism>
<sequence length="173" mass="20002">MQRCWERGTDSRTLRKVNKVWTMGQWLPSHVVIIDSEMADMLVNEGNFQPQPRKSSTLVVVRAVFEWQNHGTLELWNTTQGRKSVAHIWFSATACRLCGKVDESIPHVCLITEKWPLDVPQNALFTPEQNSVGRMIEVPYLRQQALLRTVLRRSMQEAQVEIQQLLSNSKRGF</sequence>
<proteinExistence type="predicted"/>
<reference evidence="1 2" key="1">
    <citation type="journal article" date="2021" name="Elife">
        <title>Chloroplast acquisition without the gene transfer in kleptoplastic sea slugs, Plakobranchus ocellatus.</title>
        <authorList>
            <person name="Maeda T."/>
            <person name="Takahashi S."/>
            <person name="Yoshida T."/>
            <person name="Shimamura S."/>
            <person name="Takaki Y."/>
            <person name="Nagai Y."/>
            <person name="Toyoda A."/>
            <person name="Suzuki Y."/>
            <person name="Arimoto A."/>
            <person name="Ishii H."/>
            <person name="Satoh N."/>
            <person name="Nishiyama T."/>
            <person name="Hasebe M."/>
            <person name="Maruyama T."/>
            <person name="Minagawa J."/>
            <person name="Obokata J."/>
            <person name="Shigenobu S."/>
        </authorList>
    </citation>
    <scope>NUCLEOTIDE SEQUENCE [LARGE SCALE GENOMIC DNA]</scope>
</reference>
<dbReference type="AlphaFoldDB" id="A0AAV4D1X7"/>
<comment type="caution">
    <text evidence="1">The sequence shown here is derived from an EMBL/GenBank/DDBJ whole genome shotgun (WGS) entry which is preliminary data.</text>
</comment>
<dbReference type="Proteomes" id="UP000735302">
    <property type="component" value="Unassembled WGS sequence"/>
</dbReference>
<evidence type="ECO:0000313" key="1">
    <source>
        <dbReference type="EMBL" id="GFO38173.1"/>
    </source>
</evidence>
<evidence type="ECO:0000313" key="2">
    <source>
        <dbReference type="Proteomes" id="UP000735302"/>
    </source>
</evidence>